<dbReference type="RefSeq" id="WP_093730259.1">
    <property type="nucleotide sequence ID" value="NZ_FMYW01000007.1"/>
</dbReference>
<organism evidence="2 3">
    <name type="scientific">Succiniclasticum ruminis</name>
    <dbReference type="NCBI Taxonomy" id="40841"/>
    <lineage>
        <taxon>Bacteria</taxon>
        <taxon>Bacillati</taxon>
        <taxon>Bacillota</taxon>
        <taxon>Negativicutes</taxon>
        <taxon>Acidaminococcales</taxon>
        <taxon>Acidaminococcaceae</taxon>
        <taxon>Succiniclasticum</taxon>
    </lineage>
</organism>
<dbReference type="AlphaFoldDB" id="A0A1G6LGS8"/>
<evidence type="ECO:0000313" key="3">
    <source>
        <dbReference type="Proteomes" id="UP000198943"/>
    </source>
</evidence>
<sequence length="77" mass="8788">MPISKNELTKEMIERAMQCETAEDLIAYAKTEGVELTKEEAEAYMAELEDLELDEENIKKIAGGKDGTRCSNLERRY</sequence>
<feature type="coiled-coil region" evidence="1">
    <location>
        <begin position="34"/>
        <end position="61"/>
    </location>
</feature>
<proteinExistence type="predicted"/>
<gene>
    <name evidence="2" type="ORF">SAMN04487864_10767</name>
</gene>
<protein>
    <recommendedName>
        <fullName evidence="4">Nif11-like leader peptide domain-containing protein</fullName>
    </recommendedName>
</protein>
<evidence type="ECO:0000313" key="2">
    <source>
        <dbReference type="EMBL" id="SDC42383.1"/>
    </source>
</evidence>
<keyword evidence="3" id="KW-1185">Reference proteome</keyword>
<accession>A0A1G6LGS8</accession>
<keyword evidence="1" id="KW-0175">Coiled coil</keyword>
<reference evidence="3" key="1">
    <citation type="submission" date="2016-10" db="EMBL/GenBank/DDBJ databases">
        <authorList>
            <person name="Varghese N."/>
            <person name="Submissions S."/>
        </authorList>
    </citation>
    <scope>NUCLEOTIDE SEQUENCE [LARGE SCALE GENOMIC DNA]</scope>
    <source>
        <strain evidence="3">DSM 11005</strain>
    </source>
</reference>
<dbReference type="OrthoDB" id="5458396at2"/>
<evidence type="ECO:0008006" key="4">
    <source>
        <dbReference type="Google" id="ProtNLM"/>
    </source>
</evidence>
<dbReference type="Proteomes" id="UP000198943">
    <property type="component" value="Unassembled WGS sequence"/>
</dbReference>
<evidence type="ECO:0000256" key="1">
    <source>
        <dbReference type="SAM" id="Coils"/>
    </source>
</evidence>
<dbReference type="EMBL" id="FMYW01000007">
    <property type="protein sequence ID" value="SDC42383.1"/>
    <property type="molecule type" value="Genomic_DNA"/>
</dbReference>
<name>A0A1G6LGS8_9FIRM</name>